<evidence type="ECO:0000259" key="1">
    <source>
        <dbReference type="PROSITE" id="PS50987"/>
    </source>
</evidence>
<keyword evidence="3" id="KW-1185">Reference proteome</keyword>
<dbReference type="Proteomes" id="UP001623232">
    <property type="component" value="Chromosome"/>
</dbReference>
<dbReference type="CDD" id="cd00090">
    <property type="entry name" value="HTH_ARSR"/>
    <property type="match status" value="1"/>
</dbReference>
<sequence>MSDMAQMAFRALSDPSRRDILYMLGDRDLTVAEVSAQFDMTRAAVKKHLVVLEEGGLIRSYPRGRERINSLHPEGLRPVLNWLVWFDQFWDDKLSGLKATIEQKGLSDD</sequence>
<dbReference type="PANTHER" id="PTHR38600">
    <property type="entry name" value="TRANSCRIPTIONAL REGULATORY PROTEIN"/>
    <property type="match status" value="1"/>
</dbReference>
<dbReference type="NCBIfam" id="NF033788">
    <property type="entry name" value="HTH_metalloreg"/>
    <property type="match status" value="1"/>
</dbReference>
<gene>
    <name evidence="2" type="ORF">QEZ52_13185</name>
</gene>
<dbReference type="SMART" id="SM00418">
    <property type="entry name" value="HTH_ARSR"/>
    <property type="match status" value="1"/>
</dbReference>
<feature type="domain" description="HTH arsR-type" evidence="1">
    <location>
        <begin position="1"/>
        <end position="91"/>
    </location>
</feature>
<dbReference type="EMBL" id="CP123584">
    <property type="protein sequence ID" value="WZK87561.1"/>
    <property type="molecule type" value="Genomic_DNA"/>
</dbReference>
<dbReference type="SUPFAM" id="SSF46785">
    <property type="entry name" value="Winged helix' DNA-binding domain"/>
    <property type="match status" value="1"/>
</dbReference>
<evidence type="ECO:0000313" key="3">
    <source>
        <dbReference type="Proteomes" id="UP001623232"/>
    </source>
</evidence>
<proteinExistence type="predicted"/>
<dbReference type="PRINTS" id="PR00778">
    <property type="entry name" value="HTHARSR"/>
</dbReference>
<dbReference type="PANTHER" id="PTHR38600:SF2">
    <property type="entry name" value="SLL0088 PROTEIN"/>
    <property type="match status" value="1"/>
</dbReference>
<protein>
    <submittedName>
        <fullName evidence="2">Metalloregulator ArsR/SmtB family transcription factor</fullName>
    </submittedName>
</protein>
<accession>A0ABZ2XS89</accession>
<reference evidence="2 3" key="1">
    <citation type="submission" date="2023-04" db="EMBL/GenBank/DDBJ databases">
        <title>Complete genome sequence of Alisedimentitalea scapharcae.</title>
        <authorList>
            <person name="Rong J.-C."/>
            <person name="Yi M.-L."/>
            <person name="Zhao Q."/>
        </authorList>
    </citation>
    <scope>NUCLEOTIDE SEQUENCE [LARGE SCALE GENOMIC DNA]</scope>
    <source>
        <strain evidence="2 3">KCTC 42119</strain>
    </source>
</reference>
<dbReference type="InterPro" id="IPR036390">
    <property type="entry name" value="WH_DNA-bd_sf"/>
</dbReference>
<dbReference type="PROSITE" id="PS50987">
    <property type="entry name" value="HTH_ARSR_2"/>
    <property type="match status" value="1"/>
</dbReference>
<dbReference type="Gene3D" id="1.10.10.10">
    <property type="entry name" value="Winged helix-like DNA-binding domain superfamily/Winged helix DNA-binding domain"/>
    <property type="match status" value="1"/>
</dbReference>
<dbReference type="Pfam" id="PF12840">
    <property type="entry name" value="HTH_20"/>
    <property type="match status" value="1"/>
</dbReference>
<organism evidence="2 3">
    <name type="scientific">Aliisedimentitalea scapharcae</name>
    <dbReference type="NCBI Taxonomy" id="1524259"/>
    <lineage>
        <taxon>Bacteria</taxon>
        <taxon>Pseudomonadati</taxon>
        <taxon>Pseudomonadota</taxon>
        <taxon>Alphaproteobacteria</taxon>
        <taxon>Rhodobacterales</taxon>
        <taxon>Roseobacteraceae</taxon>
        <taxon>Aliisedimentitalea</taxon>
    </lineage>
</organism>
<dbReference type="InterPro" id="IPR011991">
    <property type="entry name" value="ArsR-like_HTH"/>
</dbReference>
<dbReference type="RefSeq" id="WP_406644825.1">
    <property type="nucleotide sequence ID" value="NZ_CP123584.1"/>
</dbReference>
<evidence type="ECO:0000313" key="2">
    <source>
        <dbReference type="EMBL" id="WZK87561.1"/>
    </source>
</evidence>
<dbReference type="InterPro" id="IPR036388">
    <property type="entry name" value="WH-like_DNA-bd_sf"/>
</dbReference>
<name>A0ABZ2XS89_9RHOB</name>
<dbReference type="InterPro" id="IPR001845">
    <property type="entry name" value="HTH_ArsR_DNA-bd_dom"/>
</dbReference>